<dbReference type="InterPro" id="IPR013325">
    <property type="entry name" value="RNA_pol_sigma_r2"/>
</dbReference>
<dbReference type="InterPro" id="IPR014284">
    <property type="entry name" value="RNA_pol_sigma-70_dom"/>
</dbReference>
<dbReference type="InterPro" id="IPR036388">
    <property type="entry name" value="WH-like_DNA-bd_sf"/>
</dbReference>
<protein>
    <submittedName>
        <fullName evidence="8">Sigma-70 family RNA polymerase sigma factor</fullName>
    </submittedName>
</protein>
<dbReference type="InterPro" id="IPR013249">
    <property type="entry name" value="RNA_pol_sigma70_r4_t2"/>
</dbReference>
<name>A0ABW0EY11_9PSEU</name>
<gene>
    <name evidence="8" type="ORF">ACFPM7_28755</name>
</gene>
<reference evidence="9" key="1">
    <citation type="journal article" date="2019" name="Int. J. Syst. Evol. Microbiol.">
        <title>The Global Catalogue of Microorganisms (GCM) 10K type strain sequencing project: providing services to taxonomists for standard genome sequencing and annotation.</title>
        <authorList>
            <consortium name="The Broad Institute Genomics Platform"/>
            <consortium name="The Broad Institute Genome Sequencing Center for Infectious Disease"/>
            <person name="Wu L."/>
            <person name="Ma J."/>
        </authorList>
    </citation>
    <scope>NUCLEOTIDE SEQUENCE [LARGE SCALE GENOMIC DNA]</scope>
    <source>
        <strain evidence="9">CCUG 59778</strain>
    </source>
</reference>
<evidence type="ECO:0000256" key="1">
    <source>
        <dbReference type="ARBA" id="ARBA00010641"/>
    </source>
</evidence>
<keyword evidence="4" id="KW-0238">DNA-binding</keyword>
<evidence type="ECO:0000256" key="5">
    <source>
        <dbReference type="ARBA" id="ARBA00023163"/>
    </source>
</evidence>
<evidence type="ECO:0000256" key="3">
    <source>
        <dbReference type="ARBA" id="ARBA00023082"/>
    </source>
</evidence>
<dbReference type="PANTHER" id="PTHR43133:SF52">
    <property type="entry name" value="ECF RNA POLYMERASE SIGMA FACTOR SIGL"/>
    <property type="match status" value="1"/>
</dbReference>
<comment type="caution">
    <text evidence="8">The sequence shown here is derived from an EMBL/GenBank/DDBJ whole genome shotgun (WGS) entry which is preliminary data.</text>
</comment>
<dbReference type="Gene3D" id="1.10.1740.10">
    <property type="match status" value="1"/>
</dbReference>
<dbReference type="SUPFAM" id="SSF88946">
    <property type="entry name" value="Sigma2 domain of RNA polymerase sigma factors"/>
    <property type="match status" value="1"/>
</dbReference>
<dbReference type="PANTHER" id="PTHR43133">
    <property type="entry name" value="RNA POLYMERASE ECF-TYPE SIGMA FACTO"/>
    <property type="match status" value="1"/>
</dbReference>
<evidence type="ECO:0000313" key="8">
    <source>
        <dbReference type="EMBL" id="MFC5291059.1"/>
    </source>
</evidence>
<dbReference type="Pfam" id="PF04542">
    <property type="entry name" value="Sigma70_r2"/>
    <property type="match status" value="1"/>
</dbReference>
<evidence type="ECO:0000256" key="4">
    <source>
        <dbReference type="ARBA" id="ARBA00023125"/>
    </source>
</evidence>
<keyword evidence="5" id="KW-0804">Transcription</keyword>
<dbReference type="CDD" id="cd06171">
    <property type="entry name" value="Sigma70_r4"/>
    <property type="match status" value="1"/>
</dbReference>
<feature type="domain" description="RNA polymerase sigma factor 70 region 4 type 2" evidence="7">
    <location>
        <begin position="113"/>
        <end position="163"/>
    </location>
</feature>
<accession>A0ABW0EY11</accession>
<dbReference type="InterPro" id="IPR039425">
    <property type="entry name" value="RNA_pol_sigma-70-like"/>
</dbReference>
<dbReference type="InterPro" id="IPR013324">
    <property type="entry name" value="RNA_pol_sigma_r3/r4-like"/>
</dbReference>
<evidence type="ECO:0000256" key="2">
    <source>
        <dbReference type="ARBA" id="ARBA00023015"/>
    </source>
</evidence>
<proteinExistence type="inferred from homology"/>
<sequence>MGRRGGLASDEALHAAYRAHGPELYRFALRQLGDDASAQDVVQEVFLRAWRSAEKFDPDIASLRVWLFAIARHVVVDEIRRHTARPARALGLVVDGGRSTPAFDESAIDAWLVEEALTRLSPEHRTALVETHLRGRPPAEVAAECGIPPGTLRSRLFYGLKALRVVLEEMGVEP</sequence>
<dbReference type="RefSeq" id="WP_378250973.1">
    <property type="nucleotide sequence ID" value="NZ_JBHSKF010000021.1"/>
</dbReference>
<evidence type="ECO:0000313" key="9">
    <source>
        <dbReference type="Proteomes" id="UP001596157"/>
    </source>
</evidence>
<dbReference type="Pfam" id="PF08281">
    <property type="entry name" value="Sigma70_r4_2"/>
    <property type="match status" value="1"/>
</dbReference>
<dbReference type="NCBIfam" id="TIGR02937">
    <property type="entry name" value="sigma70-ECF"/>
    <property type="match status" value="1"/>
</dbReference>
<evidence type="ECO:0000259" key="7">
    <source>
        <dbReference type="Pfam" id="PF08281"/>
    </source>
</evidence>
<dbReference type="InterPro" id="IPR007627">
    <property type="entry name" value="RNA_pol_sigma70_r2"/>
</dbReference>
<dbReference type="EMBL" id="JBHSKF010000021">
    <property type="protein sequence ID" value="MFC5291059.1"/>
    <property type="molecule type" value="Genomic_DNA"/>
</dbReference>
<keyword evidence="9" id="KW-1185">Reference proteome</keyword>
<keyword evidence="3" id="KW-0731">Sigma factor</keyword>
<dbReference type="Gene3D" id="1.10.10.10">
    <property type="entry name" value="Winged helix-like DNA-binding domain superfamily/Winged helix DNA-binding domain"/>
    <property type="match status" value="1"/>
</dbReference>
<dbReference type="SUPFAM" id="SSF88659">
    <property type="entry name" value="Sigma3 and sigma4 domains of RNA polymerase sigma factors"/>
    <property type="match status" value="1"/>
</dbReference>
<organism evidence="8 9">
    <name type="scientific">Actinokineospora guangxiensis</name>
    <dbReference type="NCBI Taxonomy" id="1490288"/>
    <lineage>
        <taxon>Bacteria</taxon>
        <taxon>Bacillati</taxon>
        <taxon>Actinomycetota</taxon>
        <taxon>Actinomycetes</taxon>
        <taxon>Pseudonocardiales</taxon>
        <taxon>Pseudonocardiaceae</taxon>
        <taxon>Actinokineospora</taxon>
    </lineage>
</organism>
<keyword evidence="2" id="KW-0805">Transcription regulation</keyword>
<evidence type="ECO:0000259" key="6">
    <source>
        <dbReference type="Pfam" id="PF04542"/>
    </source>
</evidence>
<comment type="similarity">
    <text evidence="1">Belongs to the sigma-70 factor family. ECF subfamily.</text>
</comment>
<feature type="domain" description="RNA polymerase sigma-70 region 2" evidence="6">
    <location>
        <begin position="17"/>
        <end position="83"/>
    </location>
</feature>
<dbReference type="Proteomes" id="UP001596157">
    <property type="component" value="Unassembled WGS sequence"/>
</dbReference>